<protein>
    <recommendedName>
        <fullName evidence="4">DUF559 domain-containing protein</fullName>
    </recommendedName>
</protein>
<evidence type="ECO:0000313" key="3">
    <source>
        <dbReference type="Proteomes" id="UP000019754"/>
    </source>
</evidence>
<dbReference type="RefSeq" id="WP_017823359.1">
    <property type="nucleotide sequence ID" value="NZ_AORC01000010.1"/>
</dbReference>
<dbReference type="AlphaFoldDB" id="A0A022KWB1"/>
<dbReference type="OrthoDB" id="3234479at2"/>
<comment type="caution">
    <text evidence="2">The sequence shown here is derived from an EMBL/GenBank/DDBJ whole genome shotgun (WGS) entry which is preliminary data.</text>
</comment>
<organism evidence="2 3">
    <name type="scientific">Brachybacterium muris UCD-AY4</name>
    <dbReference type="NCBI Taxonomy" id="1249481"/>
    <lineage>
        <taxon>Bacteria</taxon>
        <taxon>Bacillati</taxon>
        <taxon>Actinomycetota</taxon>
        <taxon>Actinomycetes</taxon>
        <taxon>Micrococcales</taxon>
        <taxon>Dermabacteraceae</taxon>
        <taxon>Brachybacterium</taxon>
    </lineage>
</organism>
<gene>
    <name evidence="2" type="ORF">D641_0109150</name>
</gene>
<evidence type="ECO:0000313" key="2">
    <source>
        <dbReference type="EMBL" id="EYT49122.1"/>
    </source>
</evidence>
<proteinExistence type="predicted"/>
<reference evidence="2 3" key="1">
    <citation type="journal article" date="2013" name="Genome Announc.">
        <title>Draft genome sequence of an Actinobacterium, Brachybacterium muris strain UCD-AY4.</title>
        <authorList>
            <person name="Lo J.R."/>
            <person name="Lang J.M."/>
            <person name="Darling A.E."/>
            <person name="Eisen J.A."/>
            <person name="Coil D.A."/>
        </authorList>
    </citation>
    <scope>NUCLEOTIDE SEQUENCE [LARGE SCALE GENOMIC DNA]</scope>
    <source>
        <strain evidence="2 3">UCD-AY4</strain>
    </source>
</reference>
<dbReference type="HOGENOM" id="CLU_052626_0_0_11"/>
<keyword evidence="3" id="KW-1185">Reference proteome</keyword>
<evidence type="ECO:0000256" key="1">
    <source>
        <dbReference type="SAM" id="MobiDB-lite"/>
    </source>
</evidence>
<dbReference type="Proteomes" id="UP000019754">
    <property type="component" value="Unassembled WGS sequence"/>
</dbReference>
<dbReference type="STRING" id="1249481.D641_0109150"/>
<sequence length="354" mass="39672">MPRHPTPLPPSLEYPVFTATEAVRHGVTRDRLNASDLIAIARGLYGQRDELHTEVDILSAYCRADPEVFAHGLSAARYWGLPLPQNLQTALAPAKPSTYPLDRPPMTKSASPTNALPAEISDAAPPPDRRLHLAAPDRRRTSNALVRWGEHRREDEDIVAIGDLRLTTHTRTLVDLAAVLRRDLLVQIGDHLVRRPRYWAEKRRSPYATLGQLRDLASASSGRGARTLREAVELMRVGSDSPAETRLRLALVRAGLPEPLANVRAYEGTMDLGEPDLHWPQWRVALEHEGPGHLDRRQLAKDIRRGDLRRDHGWIEVRTTAGDLRDGCWEAVCRVAVALRRQGWRGEVHQISQG</sequence>
<name>A0A022KWB1_9MICO</name>
<feature type="region of interest" description="Disordered" evidence="1">
    <location>
        <begin position="94"/>
        <end position="128"/>
    </location>
</feature>
<evidence type="ECO:0008006" key="4">
    <source>
        <dbReference type="Google" id="ProtNLM"/>
    </source>
</evidence>
<dbReference type="EMBL" id="AORC01000010">
    <property type="protein sequence ID" value="EYT49122.1"/>
    <property type="molecule type" value="Genomic_DNA"/>
</dbReference>
<accession>A0A022KWB1</accession>